<dbReference type="GeneID" id="67025644"/>
<dbReference type="Pfam" id="PF17921">
    <property type="entry name" value="Integrase_H2C2"/>
    <property type="match status" value="1"/>
</dbReference>
<dbReference type="SUPFAM" id="SSF56672">
    <property type="entry name" value="DNA/RNA polymerases"/>
    <property type="match status" value="1"/>
</dbReference>
<feature type="domain" description="Integrase catalytic" evidence="4">
    <location>
        <begin position="305"/>
        <end position="464"/>
    </location>
</feature>
<dbReference type="FunFam" id="3.10.20.370:FF:000001">
    <property type="entry name" value="Retrovirus-related Pol polyprotein from transposon 17.6-like protein"/>
    <property type="match status" value="1"/>
</dbReference>
<dbReference type="KEGG" id="rsx:RhiXN_03364"/>
<dbReference type="CDD" id="cd00024">
    <property type="entry name" value="CD_CSD"/>
    <property type="match status" value="1"/>
</dbReference>
<dbReference type="Proteomes" id="UP000650533">
    <property type="component" value="Chromosome 3"/>
</dbReference>
<dbReference type="GO" id="GO:0005634">
    <property type="term" value="C:nucleus"/>
    <property type="evidence" value="ECO:0007669"/>
    <property type="project" value="UniProtKB-ARBA"/>
</dbReference>
<dbReference type="InterPro" id="IPR023780">
    <property type="entry name" value="Chromo_domain"/>
</dbReference>
<dbReference type="PANTHER" id="PTHR37984">
    <property type="entry name" value="PROTEIN CBG26694"/>
    <property type="match status" value="1"/>
</dbReference>
<feature type="domain" description="Chromo" evidence="3">
    <location>
        <begin position="588"/>
        <end position="621"/>
    </location>
</feature>
<dbReference type="InterPro" id="IPR041577">
    <property type="entry name" value="RT_RNaseH_2"/>
</dbReference>
<dbReference type="CDD" id="cd09274">
    <property type="entry name" value="RNase_HI_RT_Ty3"/>
    <property type="match status" value="1"/>
</dbReference>
<dbReference type="InterPro" id="IPR016197">
    <property type="entry name" value="Chromo-like_dom_sf"/>
</dbReference>
<dbReference type="RefSeq" id="XP_043178677.1">
    <property type="nucleotide sequence ID" value="XM_043323181.1"/>
</dbReference>
<dbReference type="InterPro" id="IPR050951">
    <property type="entry name" value="Retrovirus_Pol_polyprotein"/>
</dbReference>
<dbReference type="EMBL" id="CP059660">
    <property type="protein sequence ID" value="QRW18440.1"/>
    <property type="molecule type" value="Genomic_DNA"/>
</dbReference>
<keyword evidence="1" id="KW-0694">RNA-binding</keyword>
<proteinExistence type="predicted"/>
<dbReference type="InterPro" id="IPR041588">
    <property type="entry name" value="Integrase_H2C2"/>
</dbReference>
<dbReference type="Pfam" id="PF00385">
    <property type="entry name" value="Chromo"/>
    <property type="match status" value="1"/>
</dbReference>
<evidence type="ECO:0000313" key="6">
    <source>
        <dbReference type="Proteomes" id="UP000650533"/>
    </source>
</evidence>
<dbReference type="GO" id="GO:0003723">
    <property type="term" value="F:RNA binding"/>
    <property type="evidence" value="ECO:0007669"/>
    <property type="project" value="UniProtKB-KW"/>
</dbReference>
<dbReference type="InterPro" id="IPR043128">
    <property type="entry name" value="Rev_trsase/Diguanyl_cyclase"/>
</dbReference>
<dbReference type="InterPro" id="IPR043502">
    <property type="entry name" value="DNA/RNA_pol_sf"/>
</dbReference>
<organism evidence="5 6">
    <name type="scientific">Rhizoctonia solani</name>
    <dbReference type="NCBI Taxonomy" id="456999"/>
    <lineage>
        <taxon>Eukaryota</taxon>
        <taxon>Fungi</taxon>
        <taxon>Dikarya</taxon>
        <taxon>Basidiomycota</taxon>
        <taxon>Agaricomycotina</taxon>
        <taxon>Agaricomycetes</taxon>
        <taxon>Cantharellales</taxon>
        <taxon>Ceratobasidiaceae</taxon>
        <taxon>Rhizoctonia</taxon>
    </lineage>
</organism>
<evidence type="ECO:0000256" key="1">
    <source>
        <dbReference type="ARBA" id="ARBA00022884"/>
    </source>
</evidence>
<protein>
    <submittedName>
        <fullName evidence="5">Retrotransposable element Tf2 protein</fullName>
    </submittedName>
</protein>
<dbReference type="Gene3D" id="2.40.50.40">
    <property type="match status" value="1"/>
</dbReference>
<dbReference type="PROSITE" id="PS50994">
    <property type="entry name" value="INTEGRASE"/>
    <property type="match status" value="1"/>
</dbReference>
<evidence type="ECO:0000259" key="3">
    <source>
        <dbReference type="PROSITE" id="PS50013"/>
    </source>
</evidence>
<dbReference type="GO" id="GO:0015074">
    <property type="term" value="P:DNA integration"/>
    <property type="evidence" value="ECO:0007669"/>
    <property type="project" value="InterPro"/>
</dbReference>
<dbReference type="Gene3D" id="3.30.420.10">
    <property type="entry name" value="Ribonuclease H-like superfamily/Ribonuclease H"/>
    <property type="match status" value="1"/>
</dbReference>
<dbReference type="GO" id="GO:0006338">
    <property type="term" value="P:chromatin remodeling"/>
    <property type="evidence" value="ECO:0007669"/>
    <property type="project" value="UniProtKB-ARBA"/>
</dbReference>
<dbReference type="Gene3D" id="1.10.340.70">
    <property type="match status" value="1"/>
</dbReference>
<gene>
    <name evidence="5" type="ORF">RhiXN_03364</name>
</gene>
<dbReference type="Pfam" id="PF17919">
    <property type="entry name" value="RT_RNaseH_2"/>
    <property type="match status" value="1"/>
</dbReference>
<dbReference type="FunFam" id="3.30.420.10:FF:000032">
    <property type="entry name" value="Retrovirus-related Pol polyprotein from transposon 297-like Protein"/>
    <property type="match status" value="1"/>
</dbReference>
<name>A0A8H8NSD4_9AGAM</name>
<dbReference type="InterPro" id="IPR036397">
    <property type="entry name" value="RNaseH_sf"/>
</dbReference>
<sequence length="621" mass="71742">MARPLHNLVKKDTPWKWDTREQEAFQGLKDAITNAPVLCHADPSRPYFLETDASGAALGSILSQQQEDGRLHPLGFLSKSFKGAEQNYDTHNKELLAIIQSLEYWRIFLEGTIHPITVFTNHRNLEYWKESQTFNRCHARWHLLLAGYNFQIVYRPGKQLGKPDALSRRLDHANIPPAHQTMLPDPVFANVALVTPKKELQRQIKASLDQDKSLGEILQFLQNKSKAPPSIKRAFKDYQMEAGLLFYQGRIVVPDVGTLRTDLLQLFHNSPLAGHPGRQQTLELVLRNYYWPGICADTYWHPLELPSRPWQHVSYDMIVDLPKDRNNNSILVIVDSFTKYGIFIKCSKKLKAPKLADLFLEHVWKRHGMPEKTILDRGRVFNNKFVRALYKQLGIDPHFSLAYHPQSNRQMERVNPSIKHFLRAYSGVNQRDWTKWLPMAKFAYNNVVHSSTGKTPFKALYGWEPTLTPSNVPTDVPEANNLAQTMENQWREVESALWQSKSRMTAGEEGSPLTFELGEEAWLDAKNVNLKTLSPKLTEQRLGPFKLPPTMRIHNVFYIGLLSKVKRDKKRAFENRPPPVTVDGEEEYEVEGITDAEERNGKWFFRVKWKGYGLEENTWEP</sequence>
<evidence type="ECO:0000313" key="5">
    <source>
        <dbReference type="EMBL" id="QRW18440.1"/>
    </source>
</evidence>
<evidence type="ECO:0000259" key="4">
    <source>
        <dbReference type="PROSITE" id="PS50994"/>
    </source>
</evidence>
<dbReference type="InterPro" id="IPR012337">
    <property type="entry name" value="RNaseH-like_sf"/>
</dbReference>
<keyword evidence="2" id="KW-0511">Multifunctional enzyme</keyword>
<dbReference type="InterPro" id="IPR000953">
    <property type="entry name" value="Chromo/chromo_shadow_dom"/>
</dbReference>
<dbReference type="PANTHER" id="PTHR37984:SF5">
    <property type="entry name" value="PROTEIN NYNRIN-LIKE"/>
    <property type="match status" value="1"/>
</dbReference>
<dbReference type="SUPFAM" id="SSF53098">
    <property type="entry name" value="Ribonuclease H-like"/>
    <property type="match status" value="1"/>
</dbReference>
<dbReference type="PROSITE" id="PS50013">
    <property type="entry name" value="CHROMO_2"/>
    <property type="match status" value="1"/>
</dbReference>
<evidence type="ECO:0000256" key="2">
    <source>
        <dbReference type="ARBA" id="ARBA00023268"/>
    </source>
</evidence>
<accession>A0A8H8NSD4</accession>
<dbReference type="SUPFAM" id="SSF54160">
    <property type="entry name" value="Chromo domain-like"/>
    <property type="match status" value="1"/>
</dbReference>
<dbReference type="Gene3D" id="3.30.70.270">
    <property type="match status" value="1"/>
</dbReference>
<reference evidence="5" key="1">
    <citation type="submission" date="2020-05" db="EMBL/GenBank/DDBJ databases">
        <title>Evolutionary and genomic comparisons of hybrid uninucleate and nonhybrid Rhizoctonia fungi.</title>
        <authorList>
            <person name="Li C."/>
            <person name="Chen X."/>
        </authorList>
    </citation>
    <scope>NUCLEOTIDE SEQUENCE</scope>
    <source>
        <strain evidence="5">AG-1 IA</strain>
    </source>
</reference>
<dbReference type="AlphaFoldDB" id="A0A8H8NSD4"/>
<dbReference type="GO" id="GO:0003824">
    <property type="term" value="F:catalytic activity"/>
    <property type="evidence" value="ECO:0007669"/>
    <property type="project" value="UniProtKB-KW"/>
</dbReference>
<dbReference type="InterPro" id="IPR001584">
    <property type="entry name" value="Integrase_cat-core"/>
</dbReference>